<dbReference type="OrthoDB" id="1688558at2759"/>
<dbReference type="AlphaFoldDB" id="A0A9P0ZLB4"/>
<accession>A0A9P0ZLB4</accession>
<dbReference type="EMBL" id="CAMAPE010000046">
    <property type="protein sequence ID" value="CAH9104443.1"/>
    <property type="molecule type" value="Genomic_DNA"/>
</dbReference>
<keyword evidence="2" id="KW-1185">Reference proteome</keyword>
<sequence>MYYSSLWNLSRVKRKNCWFCTHEFYHMLYEERCKASEGEQGDSIVMKDDTQDKLEEELATFVSRVSWEKVDVNLHISKIKYATHSIIQVKVECAFRSSKHYTSLSSIKASILKRGSPPDAPYYVCVSSNMCVLLGASRVQDAIPIHLSINYKLMRQLMRDLMYCLCVAVYTRTLQSNFYNNFIVS</sequence>
<proteinExistence type="predicted"/>
<evidence type="ECO:0000313" key="1">
    <source>
        <dbReference type="EMBL" id="CAH9104443.1"/>
    </source>
</evidence>
<feature type="non-terminal residue" evidence="1">
    <location>
        <position position="185"/>
    </location>
</feature>
<comment type="caution">
    <text evidence="1">The sequence shown here is derived from an EMBL/GenBank/DDBJ whole genome shotgun (WGS) entry which is preliminary data.</text>
</comment>
<reference evidence="1" key="1">
    <citation type="submission" date="2022-07" db="EMBL/GenBank/DDBJ databases">
        <authorList>
            <person name="Macas J."/>
            <person name="Novak P."/>
            <person name="Neumann P."/>
        </authorList>
    </citation>
    <scope>NUCLEOTIDE SEQUENCE</scope>
</reference>
<protein>
    <submittedName>
        <fullName evidence="1">Uncharacterized protein</fullName>
    </submittedName>
</protein>
<organism evidence="1 2">
    <name type="scientific">Cuscuta europaea</name>
    <name type="common">European dodder</name>
    <dbReference type="NCBI Taxonomy" id="41803"/>
    <lineage>
        <taxon>Eukaryota</taxon>
        <taxon>Viridiplantae</taxon>
        <taxon>Streptophyta</taxon>
        <taxon>Embryophyta</taxon>
        <taxon>Tracheophyta</taxon>
        <taxon>Spermatophyta</taxon>
        <taxon>Magnoliopsida</taxon>
        <taxon>eudicotyledons</taxon>
        <taxon>Gunneridae</taxon>
        <taxon>Pentapetalae</taxon>
        <taxon>asterids</taxon>
        <taxon>lamiids</taxon>
        <taxon>Solanales</taxon>
        <taxon>Convolvulaceae</taxon>
        <taxon>Cuscuteae</taxon>
        <taxon>Cuscuta</taxon>
        <taxon>Cuscuta subgen. Cuscuta</taxon>
    </lineage>
</organism>
<gene>
    <name evidence="1" type="ORF">CEURO_LOCUS16523</name>
</gene>
<name>A0A9P0ZLB4_CUSEU</name>
<dbReference type="Proteomes" id="UP001152484">
    <property type="component" value="Unassembled WGS sequence"/>
</dbReference>
<evidence type="ECO:0000313" key="2">
    <source>
        <dbReference type="Proteomes" id="UP001152484"/>
    </source>
</evidence>